<evidence type="ECO:0000313" key="3">
    <source>
        <dbReference type="Proteomes" id="UP000187209"/>
    </source>
</evidence>
<organism evidence="2 3">
    <name type="scientific">Stentor coeruleus</name>
    <dbReference type="NCBI Taxonomy" id="5963"/>
    <lineage>
        <taxon>Eukaryota</taxon>
        <taxon>Sar</taxon>
        <taxon>Alveolata</taxon>
        <taxon>Ciliophora</taxon>
        <taxon>Postciliodesmatophora</taxon>
        <taxon>Heterotrichea</taxon>
        <taxon>Heterotrichida</taxon>
        <taxon>Stentoridae</taxon>
        <taxon>Stentor</taxon>
    </lineage>
</organism>
<keyword evidence="1" id="KW-1133">Transmembrane helix</keyword>
<comment type="caution">
    <text evidence="2">The sequence shown here is derived from an EMBL/GenBank/DDBJ whole genome shotgun (WGS) entry which is preliminary data.</text>
</comment>
<feature type="transmembrane region" description="Helical" evidence="1">
    <location>
        <begin position="308"/>
        <end position="327"/>
    </location>
</feature>
<sequence>MKSFEINSKNQPIHYFTTNIEYKSLPVNTDFVLSKYKSMKFSSLLFFTQLFQDYCFFLICKVGNDHLYLTGLFAFAIMSGTTLYLGRKNSVVKSKTSLAFMGLLDIVYFYMLLGTGHYLSSFVFATQLQATLFIRVFLSKFILANSFRFLQYLGCAIILAGAIVNLSEHGDRYTYLLLLGMVLHCINGIIKRHYLKKFQVDSLAMNKYVLLFAAGFGIIITPLLSLLLTEDITVNLKKEIMCTIGVDCFLMPLYLVLLVIATIANQFVLKKTAEELEGRRIVYMFSSIVSFLGFYLAEITVGKQELNIITIISAALAIIGSIIYHMYPEIPQKFSYSDN</sequence>
<feature type="transmembrane region" description="Helical" evidence="1">
    <location>
        <begin position="249"/>
        <end position="269"/>
    </location>
</feature>
<keyword evidence="1" id="KW-0472">Membrane</keyword>
<name>A0A1R2AW74_9CILI</name>
<feature type="transmembrane region" description="Helical" evidence="1">
    <location>
        <begin position="173"/>
        <end position="190"/>
    </location>
</feature>
<dbReference type="EMBL" id="MPUH01001285">
    <property type="protein sequence ID" value="OMJ68757.1"/>
    <property type="molecule type" value="Genomic_DNA"/>
</dbReference>
<feature type="transmembrane region" description="Helical" evidence="1">
    <location>
        <begin position="210"/>
        <end position="229"/>
    </location>
</feature>
<accession>A0A1R2AW74</accession>
<protein>
    <submittedName>
        <fullName evidence="2">Uncharacterized protein</fullName>
    </submittedName>
</protein>
<dbReference type="Proteomes" id="UP000187209">
    <property type="component" value="Unassembled WGS sequence"/>
</dbReference>
<evidence type="ECO:0000256" key="1">
    <source>
        <dbReference type="SAM" id="Phobius"/>
    </source>
</evidence>
<keyword evidence="1" id="KW-0812">Transmembrane</keyword>
<reference evidence="2 3" key="1">
    <citation type="submission" date="2016-11" db="EMBL/GenBank/DDBJ databases">
        <title>The macronuclear genome of Stentor coeruleus: a giant cell with tiny introns.</title>
        <authorList>
            <person name="Slabodnick M."/>
            <person name="Ruby J.G."/>
            <person name="Reiff S.B."/>
            <person name="Swart E.C."/>
            <person name="Gosai S."/>
            <person name="Prabakaran S."/>
            <person name="Witkowska E."/>
            <person name="Larue G.E."/>
            <person name="Fisher S."/>
            <person name="Freeman R.M."/>
            <person name="Gunawardena J."/>
            <person name="Chu W."/>
            <person name="Stover N.A."/>
            <person name="Gregory B.D."/>
            <person name="Nowacki M."/>
            <person name="Derisi J."/>
            <person name="Roy S.W."/>
            <person name="Marshall W.F."/>
            <person name="Sood P."/>
        </authorList>
    </citation>
    <scope>NUCLEOTIDE SEQUENCE [LARGE SCALE GENOMIC DNA]</scope>
    <source>
        <strain evidence="2">WM001</strain>
    </source>
</reference>
<gene>
    <name evidence="2" type="ORF">SteCoe_33698</name>
</gene>
<proteinExistence type="predicted"/>
<feature type="transmembrane region" description="Helical" evidence="1">
    <location>
        <begin position="66"/>
        <end position="85"/>
    </location>
</feature>
<feature type="transmembrane region" description="Helical" evidence="1">
    <location>
        <begin position="150"/>
        <end position="167"/>
    </location>
</feature>
<evidence type="ECO:0000313" key="2">
    <source>
        <dbReference type="EMBL" id="OMJ68757.1"/>
    </source>
</evidence>
<dbReference type="AlphaFoldDB" id="A0A1R2AW74"/>
<feature type="transmembrane region" description="Helical" evidence="1">
    <location>
        <begin position="281"/>
        <end position="302"/>
    </location>
</feature>
<keyword evidence="3" id="KW-1185">Reference proteome</keyword>